<evidence type="ECO:0000313" key="2">
    <source>
        <dbReference type="Proteomes" id="UP000772434"/>
    </source>
</evidence>
<keyword evidence="2" id="KW-1185">Reference proteome</keyword>
<evidence type="ECO:0000313" key="1">
    <source>
        <dbReference type="EMBL" id="KAF9058748.1"/>
    </source>
</evidence>
<organism evidence="1 2">
    <name type="scientific">Rhodocollybia butyracea</name>
    <dbReference type="NCBI Taxonomy" id="206335"/>
    <lineage>
        <taxon>Eukaryota</taxon>
        <taxon>Fungi</taxon>
        <taxon>Dikarya</taxon>
        <taxon>Basidiomycota</taxon>
        <taxon>Agaricomycotina</taxon>
        <taxon>Agaricomycetes</taxon>
        <taxon>Agaricomycetidae</taxon>
        <taxon>Agaricales</taxon>
        <taxon>Marasmiineae</taxon>
        <taxon>Omphalotaceae</taxon>
        <taxon>Rhodocollybia</taxon>
    </lineage>
</organism>
<dbReference type="EMBL" id="JADNRY010000354">
    <property type="protein sequence ID" value="KAF9058748.1"/>
    <property type="molecule type" value="Genomic_DNA"/>
</dbReference>
<protein>
    <submittedName>
        <fullName evidence="1">Uncharacterized protein</fullName>
    </submittedName>
</protein>
<proteinExistence type="predicted"/>
<sequence>MLAPPSQHNNFTTQDIRVPRLYTITKSPQFPLVASHWSLSIIPQTTRPIPSSQNAAPASSSSMHRAIQSLANGICHLAARPALADEGDASVALFGQETSENACKEIRRRTSTGQSGRCSRSRSTRDIIPSTSYVSFNSTISGIS</sequence>
<name>A0A9P5P7L1_9AGAR</name>
<dbReference type="AlphaFoldDB" id="A0A9P5P7L1"/>
<gene>
    <name evidence="1" type="ORF">BDP27DRAFT_1432346</name>
</gene>
<comment type="caution">
    <text evidence="1">The sequence shown here is derived from an EMBL/GenBank/DDBJ whole genome shotgun (WGS) entry which is preliminary data.</text>
</comment>
<reference evidence="1" key="1">
    <citation type="submission" date="2020-11" db="EMBL/GenBank/DDBJ databases">
        <authorList>
            <consortium name="DOE Joint Genome Institute"/>
            <person name="Ahrendt S."/>
            <person name="Riley R."/>
            <person name="Andreopoulos W."/>
            <person name="Labutti K."/>
            <person name="Pangilinan J."/>
            <person name="Ruiz-Duenas F.J."/>
            <person name="Barrasa J.M."/>
            <person name="Sanchez-Garcia M."/>
            <person name="Camarero S."/>
            <person name="Miyauchi S."/>
            <person name="Serrano A."/>
            <person name="Linde D."/>
            <person name="Babiker R."/>
            <person name="Drula E."/>
            <person name="Ayuso-Fernandez I."/>
            <person name="Pacheco R."/>
            <person name="Padilla G."/>
            <person name="Ferreira P."/>
            <person name="Barriuso J."/>
            <person name="Kellner H."/>
            <person name="Castanera R."/>
            <person name="Alfaro M."/>
            <person name="Ramirez L."/>
            <person name="Pisabarro A.G."/>
            <person name="Kuo A."/>
            <person name="Tritt A."/>
            <person name="Lipzen A."/>
            <person name="He G."/>
            <person name="Yan M."/>
            <person name="Ng V."/>
            <person name="Cullen D."/>
            <person name="Martin F."/>
            <person name="Rosso M.-N."/>
            <person name="Henrissat B."/>
            <person name="Hibbett D."/>
            <person name="Martinez A.T."/>
            <person name="Grigoriev I.V."/>
        </authorList>
    </citation>
    <scope>NUCLEOTIDE SEQUENCE</scope>
    <source>
        <strain evidence="1">AH 40177</strain>
    </source>
</reference>
<dbReference type="Proteomes" id="UP000772434">
    <property type="component" value="Unassembled WGS sequence"/>
</dbReference>
<accession>A0A9P5P7L1</accession>